<dbReference type="Proteomes" id="UP000261540">
    <property type="component" value="Unplaced"/>
</dbReference>
<dbReference type="InterPro" id="IPR001356">
    <property type="entry name" value="HD"/>
</dbReference>
<evidence type="ECO:0000256" key="5">
    <source>
        <dbReference type="ARBA" id="ARBA00023242"/>
    </source>
</evidence>
<feature type="compositionally biased region" description="Acidic residues" evidence="7">
    <location>
        <begin position="236"/>
        <end position="245"/>
    </location>
</feature>
<keyword evidence="5 6" id="KW-0539">Nucleus</keyword>
<keyword evidence="3 6" id="KW-0238">DNA-binding</keyword>
<feature type="domain" description="Homeobox" evidence="8">
    <location>
        <begin position="132"/>
        <end position="195"/>
    </location>
</feature>
<evidence type="ECO:0000256" key="7">
    <source>
        <dbReference type="SAM" id="MobiDB-lite"/>
    </source>
</evidence>
<feature type="DNA-binding region" description="Homeobox" evidence="6">
    <location>
        <begin position="134"/>
        <end position="196"/>
    </location>
</feature>
<dbReference type="GO" id="GO:0048468">
    <property type="term" value="P:cell development"/>
    <property type="evidence" value="ECO:0007669"/>
    <property type="project" value="TreeGrafter"/>
</dbReference>
<dbReference type="InterPro" id="IPR003893">
    <property type="entry name" value="Iroquois_homeo"/>
</dbReference>
<dbReference type="GeneTree" id="ENSGT00940000159909"/>
<dbReference type="PANTHER" id="PTHR11211:SF47">
    <property type="entry name" value="IROQUOIS HOMEOBOX PROTEIN 6A"/>
    <property type="match status" value="1"/>
</dbReference>
<keyword evidence="4 6" id="KW-0371">Homeobox</keyword>
<dbReference type="GO" id="GO:0030182">
    <property type="term" value="P:neuron differentiation"/>
    <property type="evidence" value="ECO:0007669"/>
    <property type="project" value="TreeGrafter"/>
</dbReference>
<evidence type="ECO:0000256" key="6">
    <source>
        <dbReference type="PROSITE-ProRule" id="PRU00108"/>
    </source>
</evidence>
<evidence type="ECO:0000313" key="10">
    <source>
        <dbReference type="Proteomes" id="UP000261540"/>
    </source>
</evidence>
<dbReference type="InterPro" id="IPR009057">
    <property type="entry name" value="Homeodomain-like_sf"/>
</dbReference>
<evidence type="ECO:0000256" key="3">
    <source>
        <dbReference type="ARBA" id="ARBA00023125"/>
    </source>
</evidence>
<dbReference type="GO" id="GO:0000981">
    <property type="term" value="F:DNA-binding transcription factor activity, RNA polymerase II-specific"/>
    <property type="evidence" value="ECO:0007669"/>
    <property type="project" value="InterPro"/>
</dbReference>
<dbReference type="PROSITE" id="PS50071">
    <property type="entry name" value="HOMEOBOX_2"/>
    <property type="match status" value="1"/>
</dbReference>
<name>A0A3B3RA78_9TELE</name>
<dbReference type="FunFam" id="1.10.10.60:FF:000003">
    <property type="entry name" value="Iroquois-class homeobox protein IRX"/>
    <property type="match status" value="1"/>
</dbReference>
<dbReference type="Gene3D" id="1.10.10.60">
    <property type="entry name" value="Homeodomain-like"/>
    <property type="match status" value="1"/>
</dbReference>
<dbReference type="InterPro" id="IPR017970">
    <property type="entry name" value="Homeobox_CS"/>
</dbReference>
<dbReference type="Pfam" id="PF05920">
    <property type="entry name" value="Homeobox_KN"/>
    <property type="match status" value="1"/>
</dbReference>
<dbReference type="PROSITE" id="PS00027">
    <property type="entry name" value="HOMEOBOX_1"/>
    <property type="match status" value="1"/>
</dbReference>
<evidence type="ECO:0000259" key="8">
    <source>
        <dbReference type="PROSITE" id="PS50071"/>
    </source>
</evidence>
<dbReference type="AlphaFoldDB" id="A0A3B3RA78"/>
<sequence>MQFFVSANPSTTCCDSISRSVSDGSGASETAAAFCYPPYGKRMLAGTRTELNAALGMYSSPYAASATASQSYANYLQYSADPSAFYSPLNSQYDIKDSAGSLHNRISQPGAYYPYDPMLGQYQYDRYGAVDFNGSARRKNATRETTSTLKTWLNEHHKNPYPTKSEKIMLAIITKMTLTQVSTWFANARRRLKKENKMTWLAKNKPGDAGKDDVQKIGNNCAGEASKDSKDKELPLSDEDDVDDEGCGKGDDDCQASDEERGLRHAVAREPPERDCSGMLGLPSHLGMFACSEKHMAAADFMRSVEVKTPAGVGSISTDPPHFQTSEKPRIWSLAHTAASGTLRSPHPSKELSTSNVAVNCSPQPAMVPVTRGGQCAELKGQQELPNAQSHKKGHGTAFNQKPPQLHCASYPMLSDHFVSAEGFSCGGSAEAVLPEMHQTCLLPQEDPTIAFRPVMKR</sequence>
<organism evidence="9 10">
    <name type="scientific">Paramormyrops kingsleyae</name>
    <dbReference type="NCBI Taxonomy" id="1676925"/>
    <lineage>
        <taxon>Eukaryota</taxon>
        <taxon>Metazoa</taxon>
        <taxon>Chordata</taxon>
        <taxon>Craniata</taxon>
        <taxon>Vertebrata</taxon>
        <taxon>Euteleostomi</taxon>
        <taxon>Actinopterygii</taxon>
        <taxon>Neopterygii</taxon>
        <taxon>Teleostei</taxon>
        <taxon>Osteoglossocephala</taxon>
        <taxon>Osteoglossomorpha</taxon>
        <taxon>Osteoglossiformes</taxon>
        <taxon>Mormyridae</taxon>
        <taxon>Paramormyrops</taxon>
    </lineage>
</organism>
<comment type="subcellular location">
    <subcellularLocation>
        <location evidence="1 6">Nucleus</location>
    </subcellularLocation>
</comment>
<reference evidence="9" key="2">
    <citation type="submission" date="2025-09" db="UniProtKB">
        <authorList>
            <consortium name="Ensembl"/>
        </authorList>
    </citation>
    <scope>IDENTIFICATION</scope>
</reference>
<feature type="region of interest" description="Disordered" evidence="7">
    <location>
        <begin position="199"/>
        <end position="270"/>
    </location>
</feature>
<feature type="compositionally biased region" description="Basic and acidic residues" evidence="7">
    <location>
        <begin position="225"/>
        <end position="235"/>
    </location>
</feature>
<feature type="compositionally biased region" description="Basic and acidic residues" evidence="7">
    <location>
        <begin position="205"/>
        <end position="215"/>
    </location>
</feature>
<proteinExistence type="inferred from homology"/>
<comment type="similarity">
    <text evidence="2">Belongs to the TALE/IRO homeobox family.</text>
</comment>
<dbReference type="GO" id="GO:0000978">
    <property type="term" value="F:RNA polymerase II cis-regulatory region sequence-specific DNA binding"/>
    <property type="evidence" value="ECO:0007669"/>
    <property type="project" value="TreeGrafter"/>
</dbReference>
<dbReference type="CDD" id="cd00086">
    <property type="entry name" value="homeodomain"/>
    <property type="match status" value="1"/>
</dbReference>
<evidence type="ECO:0000256" key="2">
    <source>
        <dbReference type="ARBA" id="ARBA00008446"/>
    </source>
</evidence>
<feature type="compositionally biased region" description="Basic and acidic residues" evidence="7">
    <location>
        <begin position="246"/>
        <end position="270"/>
    </location>
</feature>
<protein>
    <submittedName>
        <fullName evidence="9">Iroquois homeobox 6a</fullName>
    </submittedName>
</protein>
<reference evidence="9" key="1">
    <citation type="submission" date="2025-08" db="UniProtKB">
        <authorList>
            <consortium name="Ensembl"/>
        </authorList>
    </citation>
    <scope>IDENTIFICATION</scope>
</reference>
<dbReference type="PANTHER" id="PTHR11211">
    <property type="entry name" value="IROQUOIS-CLASS HOMEODOMAIN PROTEIN IRX"/>
    <property type="match status" value="1"/>
</dbReference>
<evidence type="ECO:0000256" key="1">
    <source>
        <dbReference type="ARBA" id="ARBA00004123"/>
    </source>
</evidence>
<dbReference type="InterPro" id="IPR008422">
    <property type="entry name" value="KN_HD"/>
</dbReference>
<evidence type="ECO:0000313" key="9">
    <source>
        <dbReference type="Ensembl" id="ENSPKIP00000015278.1"/>
    </source>
</evidence>
<evidence type="ECO:0000256" key="4">
    <source>
        <dbReference type="ARBA" id="ARBA00023155"/>
    </source>
</evidence>
<dbReference type="STRING" id="1676925.ENSPKIP00000015278"/>
<dbReference type="SMART" id="SM00389">
    <property type="entry name" value="HOX"/>
    <property type="match status" value="1"/>
</dbReference>
<keyword evidence="10" id="KW-1185">Reference proteome</keyword>
<dbReference type="Ensembl" id="ENSPKIT00000039740.1">
    <property type="protein sequence ID" value="ENSPKIP00000015278.1"/>
    <property type="gene ID" value="ENSPKIG00000002052.1"/>
</dbReference>
<dbReference type="SUPFAM" id="SSF46689">
    <property type="entry name" value="Homeodomain-like"/>
    <property type="match status" value="1"/>
</dbReference>
<dbReference type="GO" id="GO:0005634">
    <property type="term" value="C:nucleus"/>
    <property type="evidence" value="ECO:0007669"/>
    <property type="project" value="UniProtKB-SubCell"/>
</dbReference>
<accession>A0A3B3RA78</accession>
<dbReference type="SMART" id="SM00548">
    <property type="entry name" value="IRO"/>
    <property type="match status" value="1"/>
</dbReference>